<comment type="caution">
    <text evidence="1">The sequence shown here is derived from an EMBL/GenBank/DDBJ whole genome shotgun (WGS) entry which is preliminary data.</text>
</comment>
<keyword evidence="2" id="KW-1185">Reference proteome</keyword>
<evidence type="ECO:0000313" key="1">
    <source>
        <dbReference type="EMBL" id="OIV36158.1"/>
    </source>
</evidence>
<dbReference type="Proteomes" id="UP000243342">
    <property type="component" value="Unassembled WGS sequence"/>
</dbReference>
<name>A0A1J7BBZ5_9ACTN</name>
<gene>
    <name evidence="1" type="ORF">BIV57_17750</name>
</gene>
<proteinExistence type="predicted"/>
<organism evidence="1 2">
    <name type="scientific">Mangrovactinospora gilvigrisea</name>
    <dbReference type="NCBI Taxonomy" id="1428644"/>
    <lineage>
        <taxon>Bacteria</taxon>
        <taxon>Bacillati</taxon>
        <taxon>Actinomycetota</taxon>
        <taxon>Actinomycetes</taxon>
        <taxon>Kitasatosporales</taxon>
        <taxon>Streptomycetaceae</taxon>
        <taxon>Mangrovactinospora</taxon>
    </lineage>
</organism>
<evidence type="ECO:0000313" key="2">
    <source>
        <dbReference type="Proteomes" id="UP000243342"/>
    </source>
</evidence>
<sequence length="87" mass="9040">MPSSEALKAVSDELVACGHDRVGPYGPPGGGYLGFYYLGTLYGIEHAGGTTFYALKAGKRVGGAFTAATPMTLLAKALERLDVPTFV</sequence>
<accession>A0A1J7BBZ5</accession>
<dbReference type="EMBL" id="MLCF01000111">
    <property type="protein sequence ID" value="OIV36158.1"/>
    <property type="molecule type" value="Genomic_DNA"/>
</dbReference>
<protein>
    <submittedName>
        <fullName evidence="1">Uncharacterized protein</fullName>
    </submittedName>
</protein>
<reference evidence="1 2" key="1">
    <citation type="submission" date="2016-10" db="EMBL/GenBank/DDBJ databases">
        <title>Genome sequence of Streptomyces gilvigriseus MUSC 26.</title>
        <authorList>
            <person name="Lee L.-H."/>
            <person name="Ser H.-L."/>
        </authorList>
    </citation>
    <scope>NUCLEOTIDE SEQUENCE [LARGE SCALE GENOMIC DNA]</scope>
    <source>
        <strain evidence="1 2">MUSC 26</strain>
    </source>
</reference>
<dbReference type="AlphaFoldDB" id="A0A1J7BBZ5"/>